<accession>A0ABY5ZR16</accession>
<evidence type="ECO:0000313" key="3">
    <source>
        <dbReference type="EMBL" id="UWZ79671.1"/>
    </source>
</evidence>
<dbReference type="InterPro" id="IPR046847">
    <property type="entry name" value="Xre-like_HTH"/>
</dbReference>
<dbReference type="Pfam" id="PF09722">
    <property type="entry name" value="Xre_MbcA_ParS_C"/>
    <property type="match status" value="1"/>
</dbReference>
<reference evidence="3" key="1">
    <citation type="journal article" date="2022" name="Environ. Microbiol.">
        <title>Geoalkalibacter halelectricus SAP #1 sp. nov. possessing extracellular electron transfer and mineral#reducing capabilities from a haloalkaline environment.</title>
        <authorList>
            <person name="Yadav S."/>
            <person name="Singh R."/>
            <person name="Sundharam S.S."/>
            <person name="Chaudhary S."/>
            <person name="Krishnamurthi S."/>
            <person name="Patil S.A."/>
        </authorList>
    </citation>
    <scope>NUCLEOTIDE SEQUENCE</scope>
    <source>
        <strain evidence="3">SAP-1</strain>
    </source>
</reference>
<dbReference type="RefSeq" id="WP_260748023.1">
    <property type="nucleotide sequence ID" value="NZ_CP092109.1"/>
</dbReference>
<proteinExistence type="predicted"/>
<feature type="domain" description="Antitoxin Xre/MbcA/ParS-like toxin-binding" evidence="1">
    <location>
        <begin position="76"/>
        <end position="124"/>
    </location>
</feature>
<evidence type="ECO:0000259" key="2">
    <source>
        <dbReference type="Pfam" id="PF20432"/>
    </source>
</evidence>
<dbReference type="Proteomes" id="UP001060414">
    <property type="component" value="Chromosome"/>
</dbReference>
<evidence type="ECO:0000313" key="4">
    <source>
        <dbReference type="Proteomes" id="UP001060414"/>
    </source>
</evidence>
<dbReference type="Pfam" id="PF20432">
    <property type="entry name" value="Xre-like-HTH"/>
    <property type="match status" value="1"/>
</dbReference>
<name>A0ABY5ZR16_9BACT</name>
<evidence type="ECO:0000259" key="1">
    <source>
        <dbReference type="Pfam" id="PF09722"/>
    </source>
</evidence>
<feature type="domain" description="Antitoxin Xre-like helix-turn-helix" evidence="2">
    <location>
        <begin position="15"/>
        <end position="71"/>
    </location>
</feature>
<keyword evidence="4" id="KW-1185">Reference proteome</keyword>
<organism evidence="3 4">
    <name type="scientific">Geoalkalibacter halelectricus</name>
    <dbReference type="NCBI Taxonomy" id="2847045"/>
    <lineage>
        <taxon>Bacteria</taxon>
        <taxon>Pseudomonadati</taxon>
        <taxon>Thermodesulfobacteriota</taxon>
        <taxon>Desulfuromonadia</taxon>
        <taxon>Desulfuromonadales</taxon>
        <taxon>Geoalkalibacteraceae</taxon>
        <taxon>Geoalkalibacter</taxon>
    </lineage>
</organism>
<dbReference type="EMBL" id="CP092109">
    <property type="protein sequence ID" value="UWZ79671.1"/>
    <property type="molecule type" value="Genomic_DNA"/>
</dbReference>
<dbReference type="InterPro" id="IPR024467">
    <property type="entry name" value="Xre/MbcA/ParS-like_toxin-bd"/>
</dbReference>
<protein>
    <submittedName>
        <fullName evidence="3">MbcA/ParS/Xre antitoxin family protein</fullName>
    </submittedName>
</protein>
<sequence length="127" mass="13962">MTEPAQAQEVANRQYVLSKALINAADHLALPKGKLAQILGVSPATISRLYAQTYQLSSDKKEWEFAVLLLRLFRSLDSIVGGSAQDARKWLTSPNQGLGGHKPVALIEKTEGLVRVVNYLDAYRSII</sequence>
<gene>
    <name evidence="3" type="ORF">L9S41_18615</name>
</gene>